<dbReference type="PROSITE" id="PS51406">
    <property type="entry name" value="FIBRINOGEN_C_2"/>
    <property type="match status" value="1"/>
</dbReference>
<sequence>MLASKLEYLQDKIIETMEQKLSGAIDQLNHTIDHKLNALQTRTHTVLSQQMVWANEEKLWKDIQLLASNNDIARFALSSGLDARSVSSRSCKGMQQERTGKLVIQPTGNVEPFLGLCEQTRFGGGWLVIQRRDKGLLNFRRNWTAYRNGFGSIAGEFWLGLERLHQLTSARPHELLVELKYTAGEPVYAHYREFQIGSEVEQYTLKKLGAYTGAEADNLLLSHRNKKFSTMDRDNDAKTGKDLCLMPLANA</sequence>
<dbReference type="SUPFAM" id="SSF56496">
    <property type="entry name" value="Fibrinogen C-terminal domain-like"/>
    <property type="match status" value="1"/>
</dbReference>
<dbReference type="PANTHER" id="PTHR19143">
    <property type="entry name" value="FIBRINOGEN/TENASCIN/ANGIOPOEITIN"/>
    <property type="match status" value="1"/>
</dbReference>
<dbReference type="InterPro" id="IPR036056">
    <property type="entry name" value="Fibrinogen-like_C"/>
</dbReference>
<reference evidence="3" key="1">
    <citation type="submission" date="2013-03" db="EMBL/GenBank/DDBJ databases">
        <title>The Genome Sequence of Anopheles christyi ACHKN1017.</title>
        <authorList>
            <consortium name="The Broad Institute Genomics Platform"/>
            <person name="Neafsey D.E."/>
            <person name="Besansky N."/>
            <person name="Walker B."/>
            <person name="Young S.K."/>
            <person name="Zeng Q."/>
            <person name="Gargeya S."/>
            <person name="Fitzgerald M."/>
            <person name="Haas B."/>
            <person name="Abouelleil A."/>
            <person name="Allen A.W."/>
            <person name="Alvarado L."/>
            <person name="Arachchi H.M."/>
            <person name="Berlin A.M."/>
            <person name="Chapman S.B."/>
            <person name="Gainer-Dewar J."/>
            <person name="Goldberg J."/>
            <person name="Griggs A."/>
            <person name="Gujja S."/>
            <person name="Hansen M."/>
            <person name="Howarth C."/>
            <person name="Imamovic A."/>
            <person name="Ireland A."/>
            <person name="Larimer J."/>
            <person name="McCowan C."/>
            <person name="Murphy C."/>
            <person name="Pearson M."/>
            <person name="Poon T.W."/>
            <person name="Priest M."/>
            <person name="Roberts A."/>
            <person name="Saif S."/>
            <person name="Shea T."/>
            <person name="Sisk P."/>
            <person name="Sykes S."/>
            <person name="Wortman J."/>
            <person name="Nusbaum C."/>
            <person name="Birren B."/>
        </authorList>
    </citation>
    <scope>NUCLEOTIDE SEQUENCE [LARGE SCALE GENOMIC DNA]</scope>
    <source>
        <strain evidence="3">ACHKN1017</strain>
    </source>
</reference>
<dbReference type="SMART" id="SM00186">
    <property type="entry name" value="FBG"/>
    <property type="match status" value="1"/>
</dbReference>
<protein>
    <submittedName>
        <fullName evidence="2">Fibrinogen C-terminal domain-containing protein</fullName>
    </submittedName>
</protein>
<name>A0A182KAJ6_9DIPT</name>
<dbReference type="Proteomes" id="UP000075881">
    <property type="component" value="Unassembled WGS sequence"/>
</dbReference>
<reference evidence="2" key="2">
    <citation type="submission" date="2020-05" db="UniProtKB">
        <authorList>
            <consortium name="EnsemblMetazoa"/>
        </authorList>
    </citation>
    <scope>IDENTIFICATION</scope>
    <source>
        <strain evidence="2">ACHKN1017</strain>
    </source>
</reference>
<evidence type="ECO:0000313" key="3">
    <source>
        <dbReference type="Proteomes" id="UP000075881"/>
    </source>
</evidence>
<dbReference type="InterPro" id="IPR014716">
    <property type="entry name" value="Fibrinogen_a/b/g_C_1"/>
</dbReference>
<dbReference type="Pfam" id="PF00147">
    <property type="entry name" value="Fibrinogen_C"/>
    <property type="match status" value="1"/>
</dbReference>
<keyword evidence="3" id="KW-1185">Reference proteome</keyword>
<feature type="domain" description="Fibrinogen C-terminal" evidence="1">
    <location>
        <begin position="82"/>
        <end position="251"/>
    </location>
</feature>
<dbReference type="VEuPathDB" id="VectorBase:ACHR007783"/>
<dbReference type="STRING" id="43041.A0A182KAJ6"/>
<organism evidence="2 3">
    <name type="scientific">Anopheles christyi</name>
    <dbReference type="NCBI Taxonomy" id="43041"/>
    <lineage>
        <taxon>Eukaryota</taxon>
        <taxon>Metazoa</taxon>
        <taxon>Ecdysozoa</taxon>
        <taxon>Arthropoda</taxon>
        <taxon>Hexapoda</taxon>
        <taxon>Insecta</taxon>
        <taxon>Pterygota</taxon>
        <taxon>Neoptera</taxon>
        <taxon>Endopterygota</taxon>
        <taxon>Diptera</taxon>
        <taxon>Nematocera</taxon>
        <taxon>Culicoidea</taxon>
        <taxon>Culicidae</taxon>
        <taxon>Anophelinae</taxon>
        <taxon>Anopheles</taxon>
    </lineage>
</organism>
<dbReference type="EnsemblMetazoa" id="ACHR007783-RA">
    <property type="protein sequence ID" value="ACHR007783-PA"/>
    <property type="gene ID" value="ACHR007783"/>
</dbReference>
<proteinExistence type="predicted"/>
<evidence type="ECO:0000259" key="1">
    <source>
        <dbReference type="PROSITE" id="PS51406"/>
    </source>
</evidence>
<evidence type="ECO:0000313" key="2">
    <source>
        <dbReference type="EnsemblMetazoa" id="ACHR007783-PA"/>
    </source>
</evidence>
<dbReference type="InterPro" id="IPR002181">
    <property type="entry name" value="Fibrinogen_a/b/g_C_dom"/>
</dbReference>
<dbReference type="PANTHER" id="PTHR19143:SF327">
    <property type="entry name" value="FI21813P1-RELATED"/>
    <property type="match status" value="1"/>
</dbReference>
<dbReference type="Gene3D" id="3.90.215.10">
    <property type="entry name" value="Gamma Fibrinogen, chain A, domain 1"/>
    <property type="match status" value="1"/>
</dbReference>
<accession>A0A182KAJ6</accession>
<dbReference type="AlphaFoldDB" id="A0A182KAJ6"/>
<dbReference type="InterPro" id="IPR050373">
    <property type="entry name" value="Fibrinogen_C-term_domain"/>
</dbReference>
<dbReference type="GO" id="GO:0005615">
    <property type="term" value="C:extracellular space"/>
    <property type="evidence" value="ECO:0007669"/>
    <property type="project" value="TreeGrafter"/>
</dbReference>